<comment type="catalytic activity">
    <reaction evidence="1 14">
        <text>Endonucleolytic cleavage to 5'-phosphomonoester.</text>
        <dbReference type="EC" id="3.1.26.4"/>
    </reaction>
</comment>
<protein>
    <recommendedName>
        <fullName evidence="14">Ribonuclease</fullName>
        <ecNumber evidence="14">3.1.26.4</ecNumber>
    </recommendedName>
</protein>
<reference evidence="16 17" key="1">
    <citation type="journal article" date="2016" name="Nat. Commun.">
        <title>Thousands of microbial genomes shed light on interconnected biogeochemical processes in an aquifer system.</title>
        <authorList>
            <person name="Anantharaman K."/>
            <person name="Brown C.T."/>
            <person name="Hug L.A."/>
            <person name="Sharon I."/>
            <person name="Castelle C.J."/>
            <person name="Probst A.J."/>
            <person name="Thomas B.C."/>
            <person name="Singh A."/>
            <person name="Wilkins M.J."/>
            <person name="Karaoz U."/>
            <person name="Brodie E.L."/>
            <person name="Williams K.H."/>
            <person name="Hubbard S.S."/>
            <person name="Banfield J.F."/>
        </authorList>
    </citation>
    <scope>NUCLEOTIDE SEQUENCE [LARGE SCALE GENOMIC DNA]</scope>
</reference>
<evidence type="ECO:0000256" key="14">
    <source>
        <dbReference type="RuleBase" id="RU003515"/>
    </source>
</evidence>
<dbReference type="NCBIfam" id="NF000595">
    <property type="entry name" value="PRK00015.1-3"/>
    <property type="match status" value="1"/>
</dbReference>
<dbReference type="CDD" id="cd07182">
    <property type="entry name" value="RNase_HII_bacteria_HII_like"/>
    <property type="match status" value="1"/>
</dbReference>
<dbReference type="InterPro" id="IPR036397">
    <property type="entry name" value="RNaseH_sf"/>
</dbReference>
<proteinExistence type="inferred from homology"/>
<comment type="similarity">
    <text evidence="6 14">Belongs to the RNase HII family.</text>
</comment>
<evidence type="ECO:0000256" key="11">
    <source>
        <dbReference type="ARBA" id="ARBA00022801"/>
    </source>
</evidence>
<comment type="caution">
    <text evidence="13">Lacks conserved residue(s) required for the propagation of feature annotation.</text>
</comment>
<evidence type="ECO:0000256" key="5">
    <source>
        <dbReference type="ARBA" id="ARBA00004496"/>
    </source>
</evidence>
<keyword evidence="12" id="KW-0464">Manganese</keyword>
<evidence type="ECO:0000313" key="17">
    <source>
        <dbReference type="Proteomes" id="UP000177171"/>
    </source>
</evidence>
<dbReference type="GO" id="GO:0032299">
    <property type="term" value="C:ribonuclease H2 complex"/>
    <property type="evidence" value="ECO:0007669"/>
    <property type="project" value="TreeGrafter"/>
</dbReference>
<dbReference type="PROSITE" id="PS51975">
    <property type="entry name" value="RNASE_H_2"/>
    <property type="match status" value="1"/>
</dbReference>
<dbReference type="GO" id="GO:0004523">
    <property type="term" value="F:RNA-DNA hybrid ribonuclease activity"/>
    <property type="evidence" value="ECO:0007669"/>
    <property type="project" value="UniProtKB-EC"/>
</dbReference>
<dbReference type="InterPro" id="IPR022898">
    <property type="entry name" value="RNase_HII"/>
</dbReference>
<dbReference type="Pfam" id="PF01351">
    <property type="entry name" value="RNase_HII"/>
    <property type="match status" value="1"/>
</dbReference>
<comment type="caution">
    <text evidence="16">The sequence shown here is derived from an EMBL/GenBank/DDBJ whole genome shotgun (WGS) entry which is preliminary data.</text>
</comment>
<dbReference type="Gene3D" id="3.30.420.10">
    <property type="entry name" value="Ribonuclease H-like superfamily/Ribonuclease H"/>
    <property type="match status" value="1"/>
</dbReference>
<dbReference type="AlphaFoldDB" id="A0A1G2LRR3"/>
<dbReference type="GO" id="GO:0006298">
    <property type="term" value="P:mismatch repair"/>
    <property type="evidence" value="ECO:0007669"/>
    <property type="project" value="TreeGrafter"/>
</dbReference>
<dbReference type="GO" id="GO:0003723">
    <property type="term" value="F:RNA binding"/>
    <property type="evidence" value="ECO:0007669"/>
    <property type="project" value="UniProtKB-UniRule"/>
</dbReference>
<evidence type="ECO:0000256" key="4">
    <source>
        <dbReference type="ARBA" id="ARBA00004065"/>
    </source>
</evidence>
<evidence type="ECO:0000256" key="2">
    <source>
        <dbReference type="ARBA" id="ARBA00001936"/>
    </source>
</evidence>
<evidence type="ECO:0000256" key="12">
    <source>
        <dbReference type="ARBA" id="ARBA00023211"/>
    </source>
</evidence>
<evidence type="ECO:0000256" key="9">
    <source>
        <dbReference type="ARBA" id="ARBA00022723"/>
    </source>
</evidence>
<dbReference type="InterPro" id="IPR001352">
    <property type="entry name" value="RNase_HII/HIII"/>
</dbReference>
<evidence type="ECO:0000256" key="10">
    <source>
        <dbReference type="ARBA" id="ARBA00022759"/>
    </source>
</evidence>
<dbReference type="GO" id="GO:0005737">
    <property type="term" value="C:cytoplasm"/>
    <property type="evidence" value="ECO:0007669"/>
    <property type="project" value="UniProtKB-SubCell"/>
</dbReference>
<feature type="domain" description="RNase H type-2" evidence="15">
    <location>
        <begin position="1"/>
        <end position="215"/>
    </location>
</feature>
<dbReference type="GO" id="GO:0043137">
    <property type="term" value="P:DNA replication, removal of RNA primer"/>
    <property type="evidence" value="ECO:0007669"/>
    <property type="project" value="TreeGrafter"/>
</dbReference>
<keyword evidence="8 14" id="KW-0540">Nuclease</keyword>
<dbReference type="PANTHER" id="PTHR10954">
    <property type="entry name" value="RIBONUCLEASE H2 SUBUNIT A"/>
    <property type="match status" value="1"/>
</dbReference>
<gene>
    <name evidence="16" type="ORF">A3G49_05155</name>
</gene>
<dbReference type="SUPFAM" id="SSF53098">
    <property type="entry name" value="Ribonuclease H-like"/>
    <property type="match status" value="1"/>
</dbReference>
<comment type="cofactor">
    <cofactor evidence="2">
        <name>Mn(2+)</name>
        <dbReference type="ChEBI" id="CHEBI:29035"/>
    </cofactor>
</comment>
<dbReference type="EMBL" id="MHQY01000011">
    <property type="protein sequence ID" value="OHA14287.1"/>
    <property type="molecule type" value="Genomic_DNA"/>
</dbReference>
<organism evidence="16 17">
    <name type="scientific">Candidatus Sungbacteria bacterium RIFCSPLOWO2_12_FULL_41_11</name>
    <dbReference type="NCBI Taxonomy" id="1802286"/>
    <lineage>
        <taxon>Bacteria</taxon>
        <taxon>Candidatus Sungiibacteriota</taxon>
    </lineage>
</organism>
<evidence type="ECO:0000256" key="7">
    <source>
        <dbReference type="ARBA" id="ARBA00022490"/>
    </source>
</evidence>
<evidence type="ECO:0000256" key="1">
    <source>
        <dbReference type="ARBA" id="ARBA00000077"/>
    </source>
</evidence>
<accession>A0A1G2LRR3</accession>
<evidence type="ECO:0000259" key="15">
    <source>
        <dbReference type="PROSITE" id="PS51975"/>
    </source>
</evidence>
<keyword evidence="11 14" id="KW-0378">Hydrolase</keyword>
<evidence type="ECO:0000256" key="13">
    <source>
        <dbReference type="PROSITE-ProRule" id="PRU01319"/>
    </source>
</evidence>
<comment type="subcellular location">
    <subcellularLocation>
        <location evidence="5">Cytoplasm</location>
    </subcellularLocation>
</comment>
<name>A0A1G2LRR3_9BACT</name>
<comment type="cofactor">
    <cofactor evidence="3">
        <name>Mg(2+)</name>
        <dbReference type="ChEBI" id="CHEBI:18420"/>
    </cofactor>
</comment>
<dbReference type="GO" id="GO:0046872">
    <property type="term" value="F:metal ion binding"/>
    <property type="evidence" value="ECO:0007669"/>
    <property type="project" value="UniProtKB-KW"/>
</dbReference>
<evidence type="ECO:0000256" key="6">
    <source>
        <dbReference type="ARBA" id="ARBA00007383"/>
    </source>
</evidence>
<evidence type="ECO:0000313" key="16">
    <source>
        <dbReference type="EMBL" id="OHA14287.1"/>
    </source>
</evidence>
<evidence type="ECO:0000256" key="3">
    <source>
        <dbReference type="ARBA" id="ARBA00001946"/>
    </source>
</evidence>
<evidence type="ECO:0000256" key="8">
    <source>
        <dbReference type="ARBA" id="ARBA00022722"/>
    </source>
</evidence>
<dbReference type="EC" id="3.1.26.4" evidence="14"/>
<keyword evidence="9" id="KW-0479">Metal-binding</keyword>
<dbReference type="InterPro" id="IPR024567">
    <property type="entry name" value="RNase_HII/HIII_dom"/>
</dbReference>
<keyword evidence="7" id="KW-0963">Cytoplasm</keyword>
<dbReference type="PANTHER" id="PTHR10954:SF18">
    <property type="entry name" value="RIBONUCLEASE HII"/>
    <property type="match status" value="1"/>
</dbReference>
<dbReference type="Proteomes" id="UP000177171">
    <property type="component" value="Unassembled WGS sequence"/>
</dbReference>
<dbReference type="InterPro" id="IPR012337">
    <property type="entry name" value="RNaseH-like_sf"/>
</dbReference>
<keyword evidence="10 14" id="KW-0255">Endonuclease</keyword>
<comment type="function">
    <text evidence="4 14">Endonuclease that specifically degrades the RNA of RNA-DNA hybrids.</text>
</comment>
<sequence length="215" mass="24443">MIGIDEAGRGPLAGPVVVAGVLIATRGKRHVARQLYGIRDSKKLSAKKREEWFRKLTSNSKIEWAVAKVWPKVIDRINITNATNLGVRRVYKKLKLNKVASRLGSKNKNFIVRACPVRNSISNGACREHTLLDGGLKLPSHISFESIIKGDEKIPIISAASIIAKVIRDRLMIRLHKKYPKYRFDIHKGYGTKLHRKLLKKFGRSEIHRKSFRFS</sequence>